<dbReference type="AlphaFoldDB" id="A0A7R7DWB6"/>
<protein>
    <submittedName>
        <fullName evidence="2">Uncharacterized protein</fullName>
    </submittedName>
</protein>
<feature type="compositionally biased region" description="Basic and acidic residues" evidence="1">
    <location>
        <begin position="23"/>
        <end position="44"/>
    </location>
</feature>
<evidence type="ECO:0000313" key="3">
    <source>
        <dbReference type="Proteomes" id="UP000611640"/>
    </source>
</evidence>
<dbReference type="Proteomes" id="UP000611640">
    <property type="component" value="Chromosome"/>
</dbReference>
<name>A0A7R7DWB6_9ACTN</name>
<evidence type="ECO:0000256" key="1">
    <source>
        <dbReference type="SAM" id="MobiDB-lite"/>
    </source>
</evidence>
<dbReference type="EMBL" id="AP023355">
    <property type="protein sequence ID" value="BCJ39085.1"/>
    <property type="molecule type" value="Genomic_DNA"/>
</dbReference>
<gene>
    <name evidence="2" type="ORF">Athai_65880</name>
</gene>
<dbReference type="KEGG" id="atl:Athai_65880"/>
<proteinExistence type="predicted"/>
<evidence type="ECO:0000313" key="2">
    <source>
        <dbReference type="EMBL" id="BCJ39085.1"/>
    </source>
</evidence>
<reference evidence="2 3" key="1">
    <citation type="submission" date="2020-08" db="EMBL/GenBank/DDBJ databases">
        <title>Whole genome shotgun sequence of Actinocatenispora thailandica NBRC 105041.</title>
        <authorList>
            <person name="Komaki H."/>
            <person name="Tamura T."/>
        </authorList>
    </citation>
    <scope>NUCLEOTIDE SEQUENCE [LARGE SCALE GENOMIC DNA]</scope>
    <source>
        <strain evidence="2 3">NBRC 105041</strain>
    </source>
</reference>
<sequence length="92" mass="10080">MRYGTGDPICGGDTVTEPELAPDQERDPSEYRPGETPDTARIEAPDVDSPDEERPSEPADEAEQAPEIGLETPVDDTLEQSHAVPEDPDDYR</sequence>
<accession>A0A7R7DWB6</accession>
<feature type="region of interest" description="Disordered" evidence="1">
    <location>
        <begin position="1"/>
        <end position="92"/>
    </location>
</feature>
<keyword evidence="3" id="KW-1185">Reference proteome</keyword>
<organism evidence="2 3">
    <name type="scientific">Actinocatenispora thailandica</name>
    <dbReference type="NCBI Taxonomy" id="227318"/>
    <lineage>
        <taxon>Bacteria</taxon>
        <taxon>Bacillati</taxon>
        <taxon>Actinomycetota</taxon>
        <taxon>Actinomycetes</taxon>
        <taxon>Micromonosporales</taxon>
        <taxon>Micromonosporaceae</taxon>
        <taxon>Actinocatenispora</taxon>
    </lineage>
</organism>